<evidence type="ECO:0000313" key="2">
    <source>
        <dbReference type="Proteomes" id="UP001158048"/>
    </source>
</evidence>
<accession>A0ACD2UAQ4</accession>
<name>A0ACD2UAQ4_9PSED</name>
<dbReference type="Proteomes" id="UP001158048">
    <property type="component" value="Unassembled WGS sequence"/>
</dbReference>
<comment type="caution">
    <text evidence="1">The sequence shown here is derived from an EMBL/GenBank/DDBJ whole genome shotgun (WGS) entry which is preliminary data.</text>
</comment>
<sequence>MADAGGFFDGGNTDSGFSTETALTATATALQPPLIAYFYLKENRYFEFGKSEPEGAVIPLEIIGPGSPFSNSTYAMLDPSAPQISIGDMLRVEWLPMNGSPSFQSADVVVYSKDYWIPIAIPDSELKRLEGLDVEVTFFHLPQAGGAKPSPAQKVFVAPELGRKPVLKVEGVVNEMLEAAAFPDGITVRLAPIENLRACYGIEILWTQSPDHWVERQRRLAVNPKQTMAFHIAPEVYQPHVGHSVTVKYFIYLGARLSPNFFWNPGVITEVSFKVI</sequence>
<dbReference type="EMBL" id="FXUY01000001">
    <property type="protein sequence ID" value="SMQ28620.1"/>
    <property type="molecule type" value="Genomic_DNA"/>
</dbReference>
<evidence type="ECO:0000313" key="1">
    <source>
        <dbReference type="EMBL" id="SMQ28620.1"/>
    </source>
</evidence>
<reference evidence="1" key="1">
    <citation type="submission" date="2017-05" db="EMBL/GenBank/DDBJ databases">
        <authorList>
            <person name="Varghese N."/>
            <person name="Submissions S."/>
        </authorList>
    </citation>
    <scope>NUCLEOTIDE SEQUENCE</scope>
    <source>
        <strain evidence="1">LMG 28168</strain>
    </source>
</reference>
<protein>
    <submittedName>
        <fullName evidence="1">Uncharacterized protein</fullName>
    </submittedName>
</protein>
<gene>
    <name evidence="1" type="ORF">SAMN04488483_4444</name>
</gene>
<keyword evidence="2" id="KW-1185">Reference proteome</keyword>
<organism evidence="1 2">
    <name type="scientific">Pseudomonas helmanticensis</name>
    <dbReference type="NCBI Taxonomy" id="1471381"/>
    <lineage>
        <taxon>Bacteria</taxon>
        <taxon>Pseudomonadati</taxon>
        <taxon>Pseudomonadota</taxon>
        <taxon>Gammaproteobacteria</taxon>
        <taxon>Pseudomonadales</taxon>
        <taxon>Pseudomonadaceae</taxon>
        <taxon>Pseudomonas</taxon>
    </lineage>
</organism>
<proteinExistence type="predicted"/>